<gene>
    <name evidence="3" type="ORF">E7746_11985</name>
</gene>
<dbReference type="EMBL" id="CP039393">
    <property type="protein sequence ID" value="QCD36550.1"/>
    <property type="molecule type" value="Genomic_DNA"/>
</dbReference>
<accession>A0A4P7VQS5</accession>
<dbReference type="SUPFAM" id="SSF56935">
    <property type="entry name" value="Porins"/>
    <property type="match status" value="1"/>
</dbReference>
<feature type="chain" id="PRO_5020697124" description="Outer membrane protein beta-barrel domain-containing protein" evidence="2">
    <location>
        <begin position="21"/>
        <end position="691"/>
    </location>
</feature>
<sequence>MIIKALLCLLFISVPDYALSDNREKNDTTISLKEVTVQAEFVQSVGNRDEIILTKKQREFGTNALDAISSLPQFSTAISATSLQTADMRSVAIFINGMPSDAATLRTYQGNDIKKVTYYHEPPAKYQMMASGPVIDVTIRRRKDRLYSAYINALNAVTTGYGTDQASLTYADSLNMLTANYFIDYRNVDRSTNADYDYRSALSSYRSRDGQYSGHYQYGQLIYQRYQGANLFNANVRYGNRPGHIRNKQSTLYTDNARDLSGLRDHDLRSDDDRWSADLYFRHDFAGKRSLAVNVVNTFSSSESHNRLWLKMPEQYSSMDYDILNNIDNRYYSIIAQADYTTPLWKGELNTGAYFNYKELRQSYNGGPESYLNMRQHYAYIAYTGRYKRLSYYASLGANAVAQHPVSGQSFVNVIPYSSLTLFYRFTRTFSTRLIAKLKGTRPTTGDLAENRVNIDSRFIATGNPALKPYRTFSLTFKPQYSTSDGWLSLSPSIEYLYSHHPNVPCLLSDGDNIVMMPMRINARNELNGTMIVNYSPCNWMMLQSYYQYFHDGYSTPSSTIRHNYHRIGGMVAMSYRRLQFIASVNSPDKSFSGDMVTRSGWQYYASVSWKKGALSAGVEWRYASQNDYVRYRGIGFSATESTCWKGMKNLVAINLTYFFSKGKARKQAKKSLNNSDNDSGLIDSNTAKQD</sequence>
<feature type="region of interest" description="Disordered" evidence="1">
    <location>
        <begin position="670"/>
        <end position="691"/>
    </location>
</feature>
<name>A0A4P7VQS5_9BACT</name>
<keyword evidence="4" id="KW-1185">Reference proteome</keyword>
<dbReference type="KEGG" id="mgod:E7746_11985"/>
<feature type="compositionally biased region" description="Polar residues" evidence="1">
    <location>
        <begin position="671"/>
        <end position="691"/>
    </location>
</feature>
<proteinExistence type="predicted"/>
<reference evidence="3 4" key="1">
    <citation type="submission" date="2019-02" db="EMBL/GenBank/DDBJ databases">
        <title>Isolation and identification of novel species under the genus Muribaculum.</title>
        <authorList>
            <person name="Miyake S."/>
            <person name="Ding Y."/>
            <person name="Low A."/>
            <person name="Soh M."/>
            <person name="Seedorf H."/>
        </authorList>
    </citation>
    <scope>NUCLEOTIDE SEQUENCE [LARGE SCALE GENOMIC DNA]</scope>
    <source>
        <strain evidence="3 4">TLL-A4</strain>
    </source>
</reference>
<dbReference type="AlphaFoldDB" id="A0A4P7VQS5"/>
<protein>
    <recommendedName>
        <fullName evidence="5">Outer membrane protein beta-barrel domain-containing protein</fullName>
    </recommendedName>
</protein>
<evidence type="ECO:0000313" key="4">
    <source>
        <dbReference type="Proteomes" id="UP000297031"/>
    </source>
</evidence>
<organism evidence="3 4">
    <name type="scientific">Muribaculum gordoncarteri</name>
    <dbReference type="NCBI Taxonomy" id="2530390"/>
    <lineage>
        <taxon>Bacteria</taxon>
        <taxon>Pseudomonadati</taxon>
        <taxon>Bacteroidota</taxon>
        <taxon>Bacteroidia</taxon>
        <taxon>Bacteroidales</taxon>
        <taxon>Muribaculaceae</taxon>
        <taxon>Muribaculum</taxon>
    </lineage>
</organism>
<dbReference type="RefSeq" id="WP_238337184.1">
    <property type="nucleotide sequence ID" value="NZ_CP039393.1"/>
</dbReference>
<evidence type="ECO:0008006" key="5">
    <source>
        <dbReference type="Google" id="ProtNLM"/>
    </source>
</evidence>
<evidence type="ECO:0000256" key="1">
    <source>
        <dbReference type="SAM" id="MobiDB-lite"/>
    </source>
</evidence>
<dbReference type="Proteomes" id="UP000297031">
    <property type="component" value="Chromosome"/>
</dbReference>
<feature type="signal peptide" evidence="2">
    <location>
        <begin position="1"/>
        <end position="20"/>
    </location>
</feature>
<keyword evidence="2" id="KW-0732">Signal</keyword>
<evidence type="ECO:0000256" key="2">
    <source>
        <dbReference type="SAM" id="SignalP"/>
    </source>
</evidence>
<evidence type="ECO:0000313" key="3">
    <source>
        <dbReference type="EMBL" id="QCD36550.1"/>
    </source>
</evidence>